<comment type="caution">
    <text evidence="7">The sequence shown here is derived from an EMBL/GenBank/DDBJ whole genome shotgun (WGS) entry which is preliminary data.</text>
</comment>
<proteinExistence type="inferred from homology"/>
<dbReference type="PRINTS" id="PR00690">
    <property type="entry name" value="ADHESNFAMILY"/>
</dbReference>
<dbReference type="PROSITE" id="PS51257">
    <property type="entry name" value="PROKAR_LIPOPROTEIN"/>
    <property type="match status" value="1"/>
</dbReference>
<keyword evidence="3" id="KW-0479">Metal-binding</keyword>
<name>A0ABW6PHF9_9NOCA</name>
<evidence type="ECO:0000256" key="2">
    <source>
        <dbReference type="ARBA" id="ARBA00022448"/>
    </source>
</evidence>
<evidence type="ECO:0000313" key="8">
    <source>
        <dbReference type="Proteomes" id="UP001601444"/>
    </source>
</evidence>
<evidence type="ECO:0000256" key="5">
    <source>
        <dbReference type="RuleBase" id="RU003512"/>
    </source>
</evidence>
<dbReference type="InterPro" id="IPR050492">
    <property type="entry name" value="Bact_metal-bind_prot9"/>
</dbReference>
<evidence type="ECO:0000256" key="4">
    <source>
        <dbReference type="ARBA" id="ARBA00022729"/>
    </source>
</evidence>
<sequence length="301" mass="31570">MNAQEYRVTTRFARTWAVLAAGTALTAVLTACGGSSADADGVSVVASTNVWGSIAQAVAGPDAAVTALITDPAADPHSYEVSPAQTAKLSDADLVVFNGGHYDEFVEKAVGGKDKRTVEAFELRTDKADDNEHVWYDVTTVAAVADRIAAQLGEIDAAHAAGYTERAAAFKGRLAGITAVTDRIAAERPGTPVAQTEPLAHYLLQAAKATDRTPHAFQEAIEQETDPAPAAVAATRDLLTGKQVRALVYNVQTEDKVSKDLRVTAQSAGIPVVEVTETLPEGVDYIQWQTANADALAAALK</sequence>
<evidence type="ECO:0000313" key="7">
    <source>
        <dbReference type="EMBL" id="MFF0541837.1"/>
    </source>
</evidence>
<dbReference type="Proteomes" id="UP001601444">
    <property type="component" value="Unassembled WGS sequence"/>
</dbReference>
<dbReference type="PANTHER" id="PTHR42953">
    <property type="entry name" value="HIGH-AFFINITY ZINC UPTAKE SYSTEM PROTEIN ZNUA-RELATED"/>
    <property type="match status" value="1"/>
</dbReference>
<evidence type="ECO:0000256" key="6">
    <source>
        <dbReference type="SAM" id="SignalP"/>
    </source>
</evidence>
<dbReference type="InterPro" id="IPR006128">
    <property type="entry name" value="Lipoprotein_PsaA-like"/>
</dbReference>
<gene>
    <name evidence="7" type="ORF">ACFYTF_03275</name>
</gene>
<evidence type="ECO:0000256" key="3">
    <source>
        <dbReference type="ARBA" id="ARBA00022723"/>
    </source>
</evidence>
<dbReference type="InterPro" id="IPR006127">
    <property type="entry name" value="ZnuA-like"/>
</dbReference>
<evidence type="ECO:0000256" key="1">
    <source>
        <dbReference type="ARBA" id="ARBA00004196"/>
    </source>
</evidence>
<organism evidence="7 8">
    <name type="scientific">Nocardia thailandica</name>
    <dbReference type="NCBI Taxonomy" id="257275"/>
    <lineage>
        <taxon>Bacteria</taxon>
        <taxon>Bacillati</taxon>
        <taxon>Actinomycetota</taxon>
        <taxon>Actinomycetes</taxon>
        <taxon>Mycobacteriales</taxon>
        <taxon>Nocardiaceae</taxon>
        <taxon>Nocardia</taxon>
    </lineage>
</organism>
<dbReference type="Pfam" id="PF01297">
    <property type="entry name" value="ZnuA"/>
    <property type="match status" value="1"/>
</dbReference>
<dbReference type="Gene3D" id="3.40.50.1980">
    <property type="entry name" value="Nitrogenase molybdenum iron protein domain"/>
    <property type="match status" value="2"/>
</dbReference>
<dbReference type="PANTHER" id="PTHR42953:SF1">
    <property type="entry name" value="METAL-BINDING PROTEIN HI_0362-RELATED"/>
    <property type="match status" value="1"/>
</dbReference>
<protein>
    <submittedName>
        <fullName evidence="7">Metal ABC transporter solute-binding protein, Zn/Mn family</fullName>
    </submittedName>
</protein>
<comment type="similarity">
    <text evidence="5">Belongs to the bacterial solute-binding protein 9 family.</text>
</comment>
<dbReference type="SUPFAM" id="SSF53807">
    <property type="entry name" value="Helical backbone' metal receptor"/>
    <property type="match status" value="1"/>
</dbReference>
<keyword evidence="8" id="KW-1185">Reference proteome</keyword>
<comment type="subcellular location">
    <subcellularLocation>
        <location evidence="1">Cell envelope</location>
    </subcellularLocation>
</comment>
<keyword evidence="2 5" id="KW-0813">Transport</keyword>
<feature type="signal peptide" evidence="6">
    <location>
        <begin position="1"/>
        <end position="20"/>
    </location>
</feature>
<keyword evidence="4 6" id="KW-0732">Signal</keyword>
<feature type="chain" id="PRO_5047031279" evidence="6">
    <location>
        <begin position="21"/>
        <end position="301"/>
    </location>
</feature>
<reference evidence="7 8" key="1">
    <citation type="submission" date="2024-10" db="EMBL/GenBank/DDBJ databases">
        <title>The Natural Products Discovery Center: Release of the First 8490 Sequenced Strains for Exploring Actinobacteria Biosynthetic Diversity.</title>
        <authorList>
            <person name="Kalkreuter E."/>
            <person name="Kautsar S.A."/>
            <person name="Yang D."/>
            <person name="Bader C.D."/>
            <person name="Teijaro C.N."/>
            <person name="Fluegel L."/>
            <person name="Davis C.M."/>
            <person name="Simpson J.R."/>
            <person name="Lauterbach L."/>
            <person name="Steele A.D."/>
            <person name="Gui C."/>
            <person name="Meng S."/>
            <person name="Li G."/>
            <person name="Viehrig K."/>
            <person name="Ye F."/>
            <person name="Su P."/>
            <person name="Kiefer A.F."/>
            <person name="Nichols A."/>
            <person name="Cepeda A.J."/>
            <person name="Yan W."/>
            <person name="Fan B."/>
            <person name="Jiang Y."/>
            <person name="Adhikari A."/>
            <person name="Zheng C.-J."/>
            <person name="Schuster L."/>
            <person name="Cowan T.M."/>
            <person name="Smanski M.J."/>
            <person name="Chevrette M.G."/>
            <person name="De Carvalho L.P.S."/>
            <person name="Shen B."/>
        </authorList>
    </citation>
    <scope>NUCLEOTIDE SEQUENCE [LARGE SCALE GENOMIC DNA]</scope>
    <source>
        <strain evidence="7 8">NPDC004045</strain>
    </source>
</reference>
<dbReference type="RefSeq" id="WP_387698892.1">
    <property type="nucleotide sequence ID" value="NZ_JBIAMX010000001.1"/>
</dbReference>
<accession>A0ABW6PHF9</accession>
<dbReference type="EMBL" id="JBIAMX010000001">
    <property type="protein sequence ID" value="MFF0541837.1"/>
    <property type="molecule type" value="Genomic_DNA"/>
</dbReference>